<gene>
    <name evidence="6" type="ORF">ACFF45_29780</name>
</gene>
<reference evidence="6 7" key="1">
    <citation type="submission" date="2024-09" db="EMBL/GenBank/DDBJ databases">
        <authorList>
            <person name="Sun Q."/>
            <person name="Mori K."/>
        </authorList>
    </citation>
    <scope>NUCLEOTIDE SEQUENCE [LARGE SCALE GENOMIC DNA]</scope>
    <source>
        <strain evidence="6 7">JCM 6917</strain>
    </source>
</reference>
<organism evidence="6 7">
    <name type="scientific">Streptomyces cinereospinus</name>
    <dbReference type="NCBI Taxonomy" id="285561"/>
    <lineage>
        <taxon>Bacteria</taxon>
        <taxon>Bacillati</taxon>
        <taxon>Actinomycetota</taxon>
        <taxon>Actinomycetes</taxon>
        <taxon>Kitasatosporales</taxon>
        <taxon>Streptomycetaceae</taxon>
        <taxon>Streptomyces</taxon>
    </lineage>
</organism>
<dbReference type="Pfam" id="PF02909">
    <property type="entry name" value="TetR_C_1"/>
    <property type="match status" value="1"/>
</dbReference>
<dbReference type="PANTHER" id="PTHR30055:SF151">
    <property type="entry name" value="TRANSCRIPTIONAL REGULATORY PROTEIN"/>
    <property type="match status" value="1"/>
</dbReference>
<evidence type="ECO:0000256" key="3">
    <source>
        <dbReference type="ARBA" id="ARBA00023163"/>
    </source>
</evidence>
<protein>
    <submittedName>
        <fullName evidence="6">TetR/AcrR family transcriptional regulator</fullName>
    </submittedName>
</protein>
<dbReference type="PANTHER" id="PTHR30055">
    <property type="entry name" value="HTH-TYPE TRANSCRIPTIONAL REGULATOR RUTR"/>
    <property type="match status" value="1"/>
</dbReference>
<dbReference type="InterPro" id="IPR009057">
    <property type="entry name" value="Homeodomain-like_sf"/>
</dbReference>
<dbReference type="InterPro" id="IPR050109">
    <property type="entry name" value="HTH-type_TetR-like_transc_reg"/>
</dbReference>
<proteinExistence type="predicted"/>
<keyword evidence="1" id="KW-0805">Transcription regulation</keyword>
<evidence type="ECO:0000313" key="6">
    <source>
        <dbReference type="EMBL" id="MFB9466772.1"/>
    </source>
</evidence>
<evidence type="ECO:0000256" key="4">
    <source>
        <dbReference type="PROSITE-ProRule" id="PRU00335"/>
    </source>
</evidence>
<evidence type="ECO:0000259" key="5">
    <source>
        <dbReference type="PROSITE" id="PS50977"/>
    </source>
</evidence>
<dbReference type="Pfam" id="PF00440">
    <property type="entry name" value="TetR_N"/>
    <property type="match status" value="1"/>
</dbReference>
<name>A0ABV5N977_9ACTN</name>
<feature type="DNA-binding region" description="H-T-H motif" evidence="4">
    <location>
        <begin position="42"/>
        <end position="61"/>
    </location>
</feature>
<keyword evidence="7" id="KW-1185">Reference proteome</keyword>
<dbReference type="Proteomes" id="UP001589709">
    <property type="component" value="Unassembled WGS sequence"/>
</dbReference>
<dbReference type="PROSITE" id="PS50977">
    <property type="entry name" value="HTH_TETR_2"/>
    <property type="match status" value="1"/>
</dbReference>
<dbReference type="SUPFAM" id="SSF48498">
    <property type="entry name" value="Tetracyclin repressor-like, C-terminal domain"/>
    <property type="match status" value="1"/>
</dbReference>
<evidence type="ECO:0000256" key="2">
    <source>
        <dbReference type="ARBA" id="ARBA00023125"/>
    </source>
</evidence>
<dbReference type="SUPFAM" id="SSF46689">
    <property type="entry name" value="Homeodomain-like"/>
    <property type="match status" value="1"/>
</dbReference>
<evidence type="ECO:0000256" key="1">
    <source>
        <dbReference type="ARBA" id="ARBA00023015"/>
    </source>
</evidence>
<dbReference type="InterPro" id="IPR036271">
    <property type="entry name" value="Tet_transcr_reg_TetR-rel_C_sf"/>
</dbReference>
<dbReference type="Gene3D" id="1.10.357.10">
    <property type="entry name" value="Tetracycline Repressor, domain 2"/>
    <property type="match status" value="1"/>
</dbReference>
<keyword evidence="3" id="KW-0804">Transcription</keyword>
<dbReference type="InterPro" id="IPR004111">
    <property type="entry name" value="Repressor_TetR_C"/>
</dbReference>
<feature type="domain" description="HTH tetR-type" evidence="5">
    <location>
        <begin position="19"/>
        <end position="79"/>
    </location>
</feature>
<dbReference type="EMBL" id="JBHMCY010000078">
    <property type="protein sequence ID" value="MFB9466772.1"/>
    <property type="molecule type" value="Genomic_DNA"/>
</dbReference>
<keyword evidence="2 4" id="KW-0238">DNA-binding</keyword>
<comment type="caution">
    <text evidence="6">The sequence shown here is derived from an EMBL/GenBank/DDBJ whole genome shotgun (WGS) entry which is preliminary data.</text>
</comment>
<sequence length="227" mass="24277">MPTSPHTPRSRRERPAKPALTREGIVAAAVAVLRAEGLRKVTMRRLAQELDTGPASLYVYVRNTAELHAAVLDELLGSVGPAPAAGTWRERLEHVLTAYTAMLFEHPSLARSALTARPGGPHYLRLIETLLALLHEGGVPPRQAAWGVDLLLQHATATAAEHTEQDTAPGNQDDWDALARAVRGASGATHPRLAAVAGDLLTGSPEARLSWTFQALISGIERTAVPQ</sequence>
<dbReference type="RefSeq" id="WP_381349812.1">
    <property type="nucleotide sequence ID" value="NZ_JBHMCY010000078.1"/>
</dbReference>
<dbReference type="InterPro" id="IPR001647">
    <property type="entry name" value="HTH_TetR"/>
</dbReference>
<evidence type="ECO:0000313" key="7">
    <source>
        <dbReference type="Proteomes" id="UP001589709"/>
    </source>
</evidence>
<accession>A0ABV5N977</accession>